<proteinExistence type="predicted"/>
<comment type="caution">
    <text evidence="1">The sequence shown here is derived from an EMBL/GenBank/DDBJ whole genome shotgun (WGS) entry which is preliminary data.</text>
</comment>
<organism evidence="1 2">
    <name type="scientific">Enhygromyxa salina</name>
    <dbReference type="NCBI Taxonomy" id="215803"/>
    <lineage>
        <taxon>Bacteria</taxon>
        <taxon>Pseudomonadati</taxon>
        <taxon>Myxococcota</taxon>
        <taxon>Polyangia</taxon>
        <taxon>Nannocystales</taxon>
        <taxon>Nannocystaceae</taxon>
        <taxon>Enhygromyxa</taxon>
    </lineage>
</organism>
<evidence type="ECO:0000313" key="1">
    <source>
        <dbReference type="EMBL" id="PRQ03128.1"/>
    </source>
</evidence>
<protein>
    <submittedName>
        <fullName evidence="1">Uncharacterized protein</fullName>
    </submittedName>
</protein>
<dbReference type="Proteomes" id="UP000238823">
    <property type="component" value="Unassembled WGS sequence"/>
</dbReference>
<sequence>MSPGLCERCVHARKIVSGKGSVFWRCAMSERVSGWPKYPPLPVLRCRHQVPGAPVSGP</sequence>
<dbReference type="EMBL" id="PVNL01000110">
    <property type="protein sequence ID" value="PRQ03128.1"/>
    <property type="molecule type" value="Genomic_DNA"/>
</dbReference>
<dbReference type="AlphaFoldDB" id="A0A2S9YDD2"/>
<gene>
    <name evidence="1" type="ORF">ENSA7_53990</name>
</gene>
<name>A0A2S9YDD2_9BACT</name>
<evidence type="ECO:0000313" key="2">
    <source>
        <dbReference type="Proteomes" id="UP000238823"/>
    </source>
</evidence>
<reference evidence="1 2" key="1">
    <citation type="submission" date="2018-03" db="EMBL/GenBank/DDBJ databases">
        <title>Draft Genome Sequences of the Obligatory Marine Myxobacteria Enhygromyxa salina SWB007.</title>
        <authorList>
            <person name="Poehlein A."/>
            <person name="Moghaddam J.A."/>
            <person name="Harms H."/>
            <person name="Alanjari M."/>
            <person name="Koenig G.M."/>
            <person name="Daniel R."/>
            <person name="Schaeberle T.F."/>
        </authorList>
    </citation>
    <scope>NUCLEOTIDE SEQUENCE [LARGE SCALE GENOMIC DNA]</scope>
    <source>
        <strain evidence="1 2">SWB007</strain>
    </source>
</reference>
<accession>A0A2S9YDD2</accession>